<sequence length="493" mass="56121">MHLLIKLVRYCRNLAGTIGDLQVVGGVKKLNNDNYDKCATCMESYLQGQDLWEVVGDNEVTQLEEDTNDILHKWKIKVGKAMFALKTTIEDEMLEHVWEAKTPKEAWDTFIKLFSRKNNTRLQLLKNELLSIAQCDMTIAQYLHKIKSICCEISKLEPNVVIGETRTKRIIVHGLRPEYRSFVAVVQGWSTQPSLVKFENLLVGQEAMAKQMAGVSLKGEEEALYINKSKSNFKQHVGGRFKKDGDKGKSHQGEGGSHPRGASKNHDNSMLRAMLLLPNQKEKCEDEWDAKASFVVEEEELALISLSEYKGNLVVVTVDNSRLLIAYIDKTVVVPRYSPNQVPLQDVYHVPSMKKNLLSIAQLTSTGYYVLFDPQDVKVYCDLKISEKPRMEGQRLESVYMMSTKSGYVDKTRRNETVDLWHMQLGHVSFSKLSMMMNKSMFNGLPQLDVRTYTVCAGCQYGKAHQLPYEESKFKAKELLELVQSDVFGLVKQ</sequence>
<evidence type="ECO:0000313" key="1">
    <source>
        <dbReference type="EMBL" id="KAJ0043153.1"/>
    </source>
</evidence>
<keyword evidence="2" id="KW-1185">Reference proteome</keyword>
<organism evidence="1 2">
    <name type="scientific">Pistacia integerrima</name>
    <dbReference type="NCBI Taxonomy" id="434235"/>
    <lineage>
        <taxon>Eukaryota</taxon>
        <taxon>Viridiplantae</taxon>
        <taxon>Streptophyta</taxon>
        <taxon>Embryophyta</taxon>
        <taxon>Tracheophyta</taxon>
        <taxon>Spermatophyta</taxon>
        <taxon>Magnoliopsida</taxon>
        <taxon>eudicotyledons</taxon>
        <taxon>Gunneridae</taxon>
        <taxon>Pentapetalae</taxon>
        <taxon>rosids</taxon>
        <taxon>malvids</taxon>
        <taxon>Sapindales</taxon>
        <taxon>Anacardiaceae</taxon>
        <taxon>Pistacia</taxon>
    </lineage>
</organism>
<reference evidence="2" key="1">
    <citation type="journal article" date="2023" name="G3 (Bethesda)">
        <title>Genome assembly and association tests identify interacting loci associated with vigor, precocity, and sex in interspecific pistachio rootstocks.</title>
        <authorList>
            <person name="Palmer W."/>
            <person name="Jacygrad E."/>
            <person name="Sagayaradj S."/>
            <person name="Cavanaugh K."/>
            <person name="Han R."/>
            <person name="Bertier L."/>
            <person name="Beede B."/>
            <person name="Kafkas S."/>
            <person name="Golino D."/>
            <person name="Preece J."/>
            <person name="Michelmore R."/>
        </authorList>
    </citation>
    <scope>NUCLEOTIDE SEQUENCE [LARGE SCALE GENOMIC DNA]</scope>
</reference>
<proteinExistence type="predicted"/>
<protein>
    <submittedName>
        <fullName evidence="1">Uncharacterized protein</fullName>
    </submittedName>
</protein>
<name>A0ACC0YWZ6_9ROSI</name>
<evidence type="ECO:0000313" key="2">
    <source>
        <dbReference type="Proteomes" id="UP001163603"/>
    </source>
</evidence>
<comment type="caution">
    <text evidence="1">The sequence shown here is derived from an EMBL/GenBank/DDBJ whole genome shotgun (WGS) entry which is preliminary data.</text>
</comment>
<accession>A0ACC0YWZ6</accession>
<dbReference type="EMBL" id="CM047739">
    <property type="protein sequence ID" value="KAJ0043153.1"/>
    <property type="molecule type" value="Genomic_DNA"/>
</dbReference>
<dbReference type="Proteomes" id="UP001163603">
    <property type="component" value="Chromosome 4"/>
</dbReference>
<gene>
    <name evidence="1" type="ORF">Pint_17679</name>
</gene>